<feature type="transmembrane region" description="Helical" evidence="14">
    <location>
        <begin position="632"/>
        <end position="654"/>
    </location>
</feature>
<evidence type="ECO:0000259" key="15">
    <source>
        <dbReference type="PROSITE" id="PS51384"/>
    </source>
</evidence>
<dbReference type="InterPro" id="IPR013130">
    <property type="entry name" value="Fe3_Rdtase_TM_dom"/>
</dbReference>
<dbReference type="CDD" id="cd06186">
    <property type="entry name" value="NOX_Duox_like_FAD_NADP"/>
    <property type="match status" value="1"/>
</dbReference>
<proteinExistence type="inferred from homology"/>
<evidence type="ECO:0000256" key="12">
    <source>
        <dbReference type="ARBA" id="ARBA00050970"/>
    </source>
</evidence>
<feature type="transmembrane region" description="Helical" evidence="14">
    <location>
        <begin position="256"/>
        <end position="280"/>
    </location>
</feature>
<dbReference type="PANTHER" id="PTHR11972:SF41">
    <property type="entry name" value="FERRIC REDUCTION OXIDASE 2"/>
    <property type="match status" value="1"/>
</dbReference>
<dbReference type="Proteomes" id="UP000594263">
    <property type="component" value="Unplaced"/>
</dbReference>
<evidence type="ECO:0000256" key="11">
    <source>
        <dbReference type="ARBA" id="ARBA00023136"/>
    </source>
</evidence>
<feature type="transmembrane region" description="Helical" evidence="14">
    <location>
        <begin position="172"/>
        <end position="191"/>
    </location>
</feature>
<dbReference type="OMA" id="CTNLHYG"/>
<dbReference type="SFLD" id="SFLDS00052">
    <property type="entry name" value="Ferric_Reductase_Domain"/>
    <property type="match status" value="1"/>
</dbReference>
<sequence>MRRYLLNRRSDGRILLRSGHLDDADPLLDRPGHEKKMEPSIMAAAGSVSACSSPHKCRIRMARALIKFVFMALWTWYLVIWVATPAKVYKTSWRPWIRARTSTIYFGIQGTNILMYTIPVLSAAVLGCLHLHFGKRSSQRKSARKVKKESLNSWRKPCLVKGPLGIVSRTELALFTMFIILLLWSFSNYIHRALDKITAPDLDDKSRSLLVLNQVALWMGLVGNICLAFMFFPVTRGSSILPLFGLTSESSVRYHIWLGHIAMALFAAHGALFITYWALTGDLIQMLKWDEVGVSNVAGEIALLAGIAMWLTTFPRIRQKAYELFFYTHHLYIIFIVFFMLHLGINFACMMLPGFYLFVIDRYLRFLQSQQCVKLVSARVLPCESVELNFAKNPGLSYPPTSYMFVNVPSVSRLQWHPFTVSSSSDLERDQLSVLIKSEGAWSQRLYQLLSAHPEMEHLSVSVEGPYGPESTHFLRHDTLIMVSGGSGITPFMSIIRGLVHASSNAQKTPKVVLICAFKSSSDLAVLELLLPLSATCPATFANLDIRIEVYVTREREPSTENSKVVSTIWFKPKNSDRPISPTLGPNSWLCLAVIISSSFVMSLILIGFLTRYLIYPTDKNTDKIYSRSLKTVIYMGSFCFSIVAAASAAFMWIKRRCAKDEGLVNHTVTLPDSAHGSGRNDTVLESQPEKSLARVTNVRYGARPDLRRILSERGDGSRTGVLVCGPKEMQRDVASVCSAASAANIHLEFISFSW</sequence>
<evidence type="ECO:0000256" key="6">
    <source>
        <dbReference type="ARBA" id="ARBA00022723"/>
    </source>
</evidence>
<dbReference type="SUPFAM" id="SSF63380">
    <property type="entry name" value="Riboflavin synthase domain-like"/>
    <property type="match status" value="1"/>
</dbReference>
<evidence type="ECO:0000256" key="10">
    <source>
        <dbReference type="ARBA" id="ARBA00023065"/>
    </source>
</evidence>
<evidence type="ECO:0000313" key="17">
    <source>
        <dbReference type="Proteomes" id="UP000594263"/>
    </source>
</evidence>
<evidence type="ECO:0000256" key="7">
    <source>
        <dbReference type="ARBA" id="ARBA00022989"/>
    </source>
</evidence>
<comment type="subcellular location">
    <subcellularLocation>
        <location evidence="2">Membrane</location>
        <topology evidence="2">Multi-pass membrane protein</topology>
    </subcellularLocation>
</comment>
<evidence type="ECO:0000256" key="5">
    <source>
        <dbReference type="ARBA" id="ARBA00022692"/>
    </source>
</evidence>
<dbReference type="SFLD" id="SFLDG01168">
    <property type="entry name" value="Ferric_reductase_subgroup_(FRE"/>
    <property type="match status" value="1"/>
</dbReference>
<feature type="transmembrane region" description="Helical" evidence="14">
    <location>
        <begin position="292"/>
        <end position="311"/>
    </location>
</feature>
<evidence type="ECO:0000256" key="14">
    <source>
        <dbReference type="SAM" id="Phobius"/>
    </source>
</evidence>
<reference evidence="16" key="1">
    <citation type="submission" date="2021-01" db="UniProtKB">
        <authorList>
            <consortium name="EnsemblPlants"/>
        </authorList>
    </citation>
    <scope>IDENTIFICATION</scope>
</reference>
<keyword evidence="10" id="KW-0406">Ion transport</keyword>
<evidence type="ECO:0000256" key="2">
    <source>
        <dbReference type="ARBA" id="ARBA00004141"/>
    </source>
</evidence>
<feature type="transmembrane region" description="Helical" evidence="14">
    <location>
        <begin position="104"/>
        <end position="131"/>
    </location>
</feature>
<keyword evidence="4" id="KW-0813">Transport</keyword>
<feature type="transmembrane region" description="Helical" evidence="14">
    <location>
        <begin position="64"/>
        <end position="84"/>
    </location>
</feature>
<evidence type="ECO:0000256" key="1">
    <source>
        <dbReference type="ARBA" id="ARBA00001974"/>
    </source>
</evidence>
<evidence type="ECO:0000256" key="8">
    <source>
        <dbReference type="ARBA" id="ARBA00023002"/>
    </source>
</evidence>
<dbReference type="InterPro" id="IPR050369">
    <property type="entry name" value="RBOH/FRE"/>
</dbReference>
<dbReference type="InterPro" id="IPR017927">
    <property type="entry name" value="FAD-bd_FR_type"/>
</dbReference>
<keyword evidence="6" id="KW-0479">Metal-binding</keyword>
<name>A0A7N0UDI7_KALFE</name>
<feature type="domain" description="FAD-binding FR-type" evidence="15">
    <location>
        <begin position="368"/>
        <end position="473"/>
    </location>
</feature>
<dbReference type="SUPFAM" id="SSF52343">
    <property type="entry name" value="Ferredoxin reductase-like, C-terminal NADP-linked domain"/>
    <property type="match status" value="1"/>
</dbReference>
<protein>
    <recommendedName>
        <fullName evidence="13">ferric-chelate reductase (NADH)</fullName>
        <ecNumber evidence="13">1.16.1.7</ecNumber>
    </recommendedName>
</protein>
<dbReference type="Pfam" id="PF01794">
    <property type="entry name" value="Ferric_reduct"/>
    <property type="match status" value="1"/>
</dbReference>
<dbReference type="Pfam" id="PF08022">
    <property type="entry name" value="FAD_binding_8"/>
    <property type="match status" value="1"/>
</dbReference>
<keyword evidence="8" id="KW-0560">Oxidoreductase</keyword>
<organism evidence="16 17">
    <name type="scientific">Kalanchoe fedtschenkoi</name>
    <name type="common">Lavender scallops</name>
    <name type="synonym">South American air plant</name>
    <dbReference type="NCBI Taxonomy" id="63787"/>
    <lineage>
        <taxon>Eukaryota</taxon>
        <taxon>Viridiplantae</taxon>
        <taxon>Streptophyta</taxon>
        <taxon>Embryophyta</taxon>
        <taxon>Tracheophyta</taxon>
        <taxon>Spermatophyta</taxon>
        <taxon>Magnoliopsida</taxon>
        <taxon>eudicotyledons</taxon>
        <taxon>Gunneridae</taxon>
        <taxon>Pentapetalae</taxon>
        <taxon>Saxifragales</taxon>
        <taxon>Crassulaceae</taxon>
        <taxon>Kalanchoe</taxon>
    </lineage>
</organism>
<dbReference type="AlphaFoldDB" id="A0A7N0UDI7"/>
<accession>A0A7N0UDI7</accession>
<dbReference type="GO" id="GO:0046872">
    <property type="term" value="F:metal ion binding"/>
    <property type="evidence" value="ECO:0007669"/>
    <property type="project" value="UniProtKB-KW"/>
</dbReference>
<comment type="cofactor">
    <cofactor evidence="1">
        <name>FAD</name>
        <dbReference type="ChEBI" id="CHEBI:57692"/>
    </cofactor>
</comment>
<dbReference type="PANTHER" id="PTHR11972">
    <property type="entry name" value="NADPH OXIDASE"/>
    <property type="match status" value="1"/>
</dbReference>
<keyword evidence="7 14" id="KW-1133">Transmembrane helix</keyword>
<dbReference type="InterPro" id="IPR013121">
    <property type="entry name" value="Fe_red_NAD-bd_6"/>
</dbReference>
<dbReference type="InterPro" id="IPR017938">
    <property type="entry name" value="Riboflavin_synthase-like_b-brl"/>
</dbReference>
<feature type="transmembrane region" description="Helical" evidence="14">
    <location>
        <begin position="587"/>
        <end position="611"/>
    </location>
</feature>
<evidence type="ECO:0000256" key="9">
    <source>
        <dbReference type="ARBA" id="ARBA00023004"/>
    </source>
</evidence>
<evidence type="ECO:0000256" key="3">
    <source>
        <dbReference type="ARBA" id="ARBA00006278"/>
    </source>
</evidence>
<dbReference type="EC" id="1.16.1.7" evidence="13"/>
<comment type="similarity">
    <text evidence="3">Belongs to the ferric reductase (FRE) family.</text>
</comment>
<evidence type="ECO:0000256" key="13">
    <source>
        <dbReference type="ARBA" id="ARBA00066905"/>
    </source>
</evidence>
<dbReference type="Pfam" id="PF08030">
    <property type="entry name" value="NAD_binding_6"/>
    <property type="match status" value="1"/>
</dbReference>
<comment type="catalytic activity">
    <reaction evidence="12">
        <text>2 a Fe(II)-siderophore + NAD(+) + H(+) = 2 a Fe(III)-siderophore + NADH</text>
        <dbReference type="Rhea" id="RHEA:15061"/>
        <dbReference type="Rhea" id="RHEA-COMP:11342"/>
        <dbReference type="Rhea" id="RHEA-COMP:11344"/>
        <dbReference type="ChEBI" id="CHEBI:15378"/>
        <dbReference type="ChEBI" id="CHEBI:29033"/>
        <dbReference type="ChEBI" id="CHEBI:29034"/>
        <dbReference type="ChEBI" id="CHEBI:57540"/>
        <dbReference type="ChEBI" id="CHEBI:57945"/>
        <dbReference type="EC" id="1.16.1.7"/>
    </reaction>
</comment>
<dbReference type="EnsemblPlants" id="Kaladp0060s0147.1.v1.1">
    <property type="protein sequence ID" value="Kaladp0060s0147.1.v1.1"/>
    <property type="gene ID" value="Kaladp0060s0147.v1.1"/>
</dbReference>
<feature type="transmembrane region" description="Helical" evidence="14">
    <location>
        <begin position="211"/>
        <end position="235"/>
    </location>
</feature>
<dbReference type="GO" id="GO:0006811">
    <property type="term" value="P:monoatomic ion transport"/>
    <property type="evidence" value="ECO:0007669"/>
    <property type="project" value="UniProtKB-KW"/>
</dbReference>
<dbReference type="InterPro" id="IPR013112">
    <property type="entry name" value="FAD-bd_8"/>
</dbReference>
<evidence type="ECO:0000313" key="16">
    <source>
        <dbReference type="EnsemblPlants" id="Kaladp0060s0147.1.v1.1"/>
    </source>
</evidence>
<dbReference type="GO" id="GO:0140618">
    <property type="term" value="F:ferric-chelate reductase (NADH) activity"/>
    <property type="evidence" value="ECO:0007669"/>
    <property type="project" value="UniProtKB-EC"/>
</dbReference>
<keyword evidence="11 14" id="KW-0472">Membrane</keyword>
<keyword evidence="17" id="KW-1185">Reference proteome</keyword>
<dbReference type="InterPro" id="IPR039261">
    <property type="entry name" value="FNR_nucleotide-bd"/>
</dbReference>
<dbReference type="GO" id="GO:0005886">
    <property type="term" value="C:plasma membrane"/>
    <property type="evidence" value="ECO:0007669"/>
    <property type="project" value="TreeGrafter"/>
</dbReference>
<keyword evidence="5 14" id="KW-0812">Transmembrane</keyword>
<evidence type="ECO:0000256" key="4">
    <source>
        <dbReference type="ARBA" id="ARBA00022448"/>
    </source>
</evidence>
<feature type="transmembrane region" description="Helical" evidence="14">
    <location>
        <begin position="331"/>
        <end position="359"/>
    </location>
</feature>
<dbReference type="Gene3D" id="3.40.50.80">
    <property type="entry name" value="Nucleotide-binding domain of ferredoxin-NADP reductase (FNR) module"/>
    <property type="match status" value="2"/>
</dbReference>
<dbReference type="Gramene" id="Kaladp0060s0147.1.v1.1">
    <property type="protein sequence ID" value="Kaladp0060s0147.1.v1.1"/>
    <property type="gene ID" value="Kaladp0060s0147.v1.1"/>
</dbReference>
<dbReference type="FunFam" id="3.40.50.80:FF:000039">
    <property type="entry name" value="Ferric reduction oxidase 3"/>
    <property type="match status" value="1"/>
</dbReference>
<dbReference type="PROSITE" id="PS51384">
    <property type="entry name" value="FAD_FR"/>
    <property type="match status" value="1"/>
</dbReference>
<keyword evidence="9" id="KW-0408">Iron</keyword>